<dbReference type="PANTHER" id="PTHR42815:SF2">
    <property type="entry name" value="FAD-BINDING, PUTATIVE (AFU_ORTHOLOGUE AFUA_6G07600)-RELATED"/>
    <property type="match status" value="1"/>
</dbReference>
<dbReference type="EMBL" id="FZOL01000022">
    <property type="protein sequence ID" value="SNT06373.1"/>
    <property type="molecule type" value="Genomic_DNA"/>
</dbReference>
<name>A0A239JM24_9PSED</name>
<reference evidence="3" key="1">
    <citation type="submission" date="2017-06" db="EMBL/GenBank/DDBJ databases">
        <authorList>
            <person name="Varghese N."/>
            <person name="Submissions S."/>
        </authorList>
    </citation>
    <scope>NUCLEOTIDE SEQUENCE [LARGE SCALE GENOMIC DNA]</scope>
    <source>
        <strain evidence="3">DSM 22348</strain>
    </source>
</reference>
<evidence type="ECO:0000259" key="1">
    <source>
        <dbReference type="Pfam" id="PF01243"/>
    </source>
</evidence>
<dbReference type="Gene3D" id="2.30.110.10">
    <property type="entry name" value="Electron Transport, Fmn-binding Protein, Chain A"/>
    <property type="match status" value="1"/>
</dbReference>
<dbReference type="OrthoDB" id="9796486at2"/>
<proteinExistence type="predicted"/>
<dbReference type="PANTHER" id="PTHR42815">
    <property type="entry name" value="FAD-BINDING, PUTATIVE (AFU_ORTHOLOGUE AFUA_6G07600)-RELATED"/>
    <property type="match status" value="1"/>
</dbReference>
<dbReference type="InterPro" id="IPR011576">
    <property type="entry name" value="Pyridox_Oxase_N"/>
</dbReference>
<sequence length="302" mass="33332">MDSSSKSPWHAGEKQLQARFKVAERMELVGQKVIRDHLPEQHRTFYGQLPFIVVGAVDDHGQPWATLLEGAEGFASSPDPHRLLLASLAHSQDPASTGLRAGRAIGLLGIELHSRRRNRLNGSIRCIDSAGIEVEVEQSYGNCPKYIQPRAFTHVGGPARERPETFDGLTPRTQEMIRAADTFFIASHVEHDDGRHAVDVSHRGGRPGFIAIEGNRLIVPDYSGNQFFNTLGNLLLNPVAGLLFIDFASGDLLQVAGRTELLLDDPRIQHVEGAERLWSLDVERVVLRRAATALRWAPLTPA</sequence>
<accession>A0A239JM24</accession>
<dbReference type="Pfam" id="PF01243">
    <property type="entry name" value="PNPOx_N"/>
    <property type="match status" value="1"/>
</dbReference>
<dbReference type="InterPro" id="IPR012349">
    <property type="entry name" value="Split_barrel_FMN-bd"/>
</dbReference>
<protein>
    <recommendedName>
        <fullName evidence="1">Pyridoxamine 5'-phosphate oxidase N-terminal domain-containing protein</fullName>
    </recommendedName>
</protein>
<dbReference type="STRING" id="1215104.GCA_000730585_00910"/>
<organism evidence="2 3">
    <name type="scientific">Pseudomonas japonica</name>
    <dbReference type="NCBI Taxonomy" id="256466"/>
    <lineage>
        <taxon>Bacteria</taxon>
        <taxon>Pseudomonadati</taxon>
        <taxon>Pseudomonadota</taxon>
        <taxon>Gammaproteobacteria</taxon>
        <taxon>Pseudomonadales</taxon>
        <taxon>Pseudomonadaceae</taxon>
        <taxon>Pseudomonas</taxon>
    </lineage>
</organism>
<feature type="domain" description="Pyridoxamine 5'-phosphate oxidase N-terminal" evidence="1">
    <location>
        <begin position="38"/>
        <end position="143"/>
    </location>
</feature>
<dbReference type="Proteomes" id="UP000198407">
    <property type="component" value="Unassembled WGS sequence"/>
</dbReference>
<gene>
    <name evidence="2" type="ORF">SAMN05444352_122106</name>
</gene>
<keyword evidence="3" id="KW-1185">Reference proteome</keyword>
<dbReference type="SUPFAM" id="SSF50475">
    <property type="entry name" value="FMN-binding split barrel"/>
    <property type="match status" value="1"/>
</dbReference>
<dbReference type="AlphaFoldDB" id="A0A239JM24"/>
<evidence type="ECO:0000313" key="2">
    <source>
        <dbReference type="EMBL" id="SNT06373.1"/>
    </source>
</evidence>
<evidence type="ECO:0000313" key="3">
    <source>
        <dbReference type="Proteomes" id="UP000198407"/>
    </source>
</evidence>